<evidence type="ECO:0000256" key="5">
    <source>
        <dbReference type="ARBA" id="ARBA00023136"/>
    </source>
</evidence>
<gene>
    <name evidence="9" type="ORF">LKD37_06515</name>
</gene>
<dbReference type="PANTHER" id="PTHR30474">
    <property type="entry name" value="CELL CYCLE PROTEIN"/>
    <property type="match status" value="1"/>
</dbReference>
<feature type="region of interest" description="Disordered" evidence="6">
    <location>
        <begin position="548"/>
        <end position="587"/>
    </location>
</feature>
<dbReference type="InterPro" id="IPR008984">
    <property type="entry name" value="SMAD_FHA_dom_sf"/>
</dbReference>
<feature type="transmembrane region" description="Helical" evidence="7">
    <location>
        <begin position="183"/>
        <end position="201"/>
    </location>
</feature>
<dbReference type="AlphaFoldDB" id="A0AAE3DDP4"/>
<keyword evidence="2 7" id="KW-0812">Transmembrane</keyword>
<dbReference type="CDD" id="cd00060">
    <property type="entry name" value="FHA"/>
    <property type="match status" value="1"/>
</dbReference>
<evidence type="ECO:0000313" key="10">
    <source>
        <dbReference type="Proteomes" id="UP001199319"/>
    </source>
</evidence>
<evidence type="ECO:0000256" key="2">
    <source>
        <dbReference type="ARBA" id="ARBA00022692"/>
    </source>
</evidence>
<evidence type="ECO:0000313" key="9">
    <source>
        <dbReference type="EMBL" id="MCC2129172.1"/>
    </source>
</evidence>
<proteinExistence type="predicted"/>
<dbReference type="GO" id="GO:0005886">
    <property type="term" value="C:plasma membrane"/>
    <property type="evidence" value="ECO:0007669"/>
    <property type="project" value="TreeGrafter"/>
</dbReference>
<dbReference type="InterPro" id="IPR000253">
    <property type="entry name" value="FHA_dom"/>
</dbReference>
<reference evidence="9" key="1">
    <citation type="submission" date="2021-10" db="EMBL/GenBank/DDBJ databases">
        <title>Anaerobic single-cell dispensing facilitates the cultivation of human gut bacteria.</title>
        <authorList>
            <person name="Afrizal A."/>
        </authorList>
    </citation>
    <scope>NUCLEOTIDE SEQUENCE</scope>
    <source>
        <strain evidence="9">CLA-AA-H272</strain>
    </source>
</reference>
<keyword evidence="5 7" id="KW-0472">Membrane</keyword>
<dbReference type="Pfam" id="PF00498">
    <property type="entry name" value="FHA"/>
    <property type="match status" value="1"/>
</dbReference>
<feature type="transmembrane region" description="Helical" evidence="7">
    <location>
        <begin position="486"/>
        <end position="507"/>
    </location>
</feature>
<feature type="compositionally biased region" description="Basic and acidic residues" evidence="6">
    <location>
        <begin position="548"/>
        <end position="568"/>
    </location>
</feature>
<keyword evidence="3" id="KW-0133">Cell shape</keyword>
<feature type="transmembrane region" description="Helical" evidence="7">
    <location>
        <begin position="213"/>
        <end position="231"/>
    </location>
</feature>
<name>A0AAE3DDP4_9FIRM</name>
<protein>
    <submittedName>
        <fullName evidence="9">FtsW/RodA/SpoVE family cell cycle protein</fullName>
    </submittedName>
</protein>
<dbReference type="GO" id="GO:0051301">
    <property type="term" value="P:cell division"/>
    <property type="evidence" value="ECO:0007669"/>
    <property type="project" value="InterPro"/>
</dbReference>
<feature type="transmembrane region" description="Helical" evidence="7">
    <location>
        <begin position="270"/>
        <end position="289"/>
    </location>
</feature>
<feature type="transmembrane region" description="Helical" evidence="7">
    <location>
        <begin position="330"/>
        <end position="363"/>
    </location>
</feature>
<feature type="transmembrane region" description="Helical" evidence="7">
    <location>
        <begin position="370"/>
        <end position="390"/>
    </location>
</feature>
<dbReference type="SMART" id="SM00240">
    <property type="entry name" value="FHA"/>
    <property type="match status" value="1"/>
</dbReference>
<dbReference type="Gene3D" id="2.60.200.20">
    <property type="match status" value="1"/>
</dbReference>
<dbReference type="GO" id="GO:0015648">
    <property type="term" value="F:lipid-linked peptidoglycan transporter activity"/>
    <property type="evidence" value="ECO:0007669"/>
    <property type="project" value="TreeGrafter"/>
</dbReference>
<keyword evidence="10" id="KW-1185">Reference proteome</keyword>
<evidence type="ECO:0000256" key="4">
    <source>
        <dbReference type="ARBA" id="ARBA00022989"/>
    </source>
</evidence>
<dbReference type="Proteomes" id="UP001199319">
    <property type="component" value="Unassembled WGS sequence"/>
</dbReference>
<feature type="transmembrane region" description="Helical" evidence="7">
    <location>
        <begin position="237"/>
        <end position="258"/>
    </location>
</feature>
<feature type="transmembrane region" description="Helical" evidence="7">
    <location>
        <begin position="159"/>
        <end position="177"/>
    </location>
</feature>
<dbReference type="InterPro" id="IPR001182">
    <property type="entry name" value="FtsW/RodA"/>
</dbReference>
<dbReference type="Pfam" id="PF01098">
    <property type="entry name" value="FTSW_RODA_SPOVE"/>
    <property type="match status" value="1"/>
</dbReference>
<evidence type="ECO:0000259" key="8">
    <source>
        <dbReference type="PROSITE" id="PS50006"/>
    </source>
</evidence>
<feature type="domain" description="FHA" evidence="8">
    <location>
        <begin position="66"/>
        <end position="116"/>
    </location>
</feature>
<dbReference type="EMBL" id="JAJEPW010000014">
    <property type="protein sequence ID" value="MCC2129172.1"/>
    <property type="molecule type" value="Genomic_DNA"/>
</dbReference>
<dbReference type="SUPFAM" id="SSF49879">
    <property type="entry name" value="SMAD/FHA domain"/>
    <property type="match status" value="1"/>
</dbReference>
<dbReference type="GO" id="GO:0008360">
    <property type="term" value="P:regulation of cell shape"/>
    <property type="evidence" value="ECO:0007669"/>
    <property type="project" value="UniProtKB-KW"/>
</dbReference>
<feature type="transmembrane region" description="Helical" evidence="7">
    <location>
        <begin position="456"/>
        <end position="474"/>
    </location>
</feature>
<evidence type="ECO:0000256" key="3">
    <source>
        <dbReference type="ARBA" id="ARBA00022960"/>
    </source>
</evidence>
<organism evidence="9 10">
    <name type="scientific">Brotocaccenecus cirricatena</name>
    <dbReference type="NCBI Taxonomy" id="3064195"/>
    <lineage>
        <taxon>Bacteria</taxon>
        <taxon>Bacillati</taxon>
        <taxon>Bacillota</taxon>
        <taxon>Clostridia</taxon>
        <taxon>Eubacteriales</taxon>
        <taxon>Oscillospiraceae</taxon>
        <taxon>Brotocaccenecus</taxon>
    </lineage>
</organism>
<feature type="transmembrane region" description="Helical" evidence="7">
    <location>
        <begin position="519"/>
        <end position="540"/>
    </location>
</feature>
<dbReference type="GO" id="GO:0032153">
    <property type="term" value="C:cell division site"/>
    <property type="evidence" value="ECO:0007669"/>
    <property type="project" value="TreeGrafter"/>
</dbReference>
<dbReference type="PANTHER" id="PTHR30474:SF3">
    <property type="entry name" value="PEPTIDOGLYCAN GLYCOSYLTRANSFERASE RODA"/>
    <property type="match status" value="1"/>
</dbReference>
<keyword evidence="4 7" id="KW-1133">Transmembrane helix</keyword>
<accession>A0AAE3DDP4</accession>
<evidence type="ECO:0000256" key="7">
    <source>
        <dbReference type="SAM" id="Phobius"/>
    </source>
</evidence>
<dbReference type="RefSeq" id="WP_302928468.1">
    <property type="nucleotide sequence ID" value="NZ_JAJEPW010000014.1"/>
</dbReference>
<comment type="subcellular location">
    <subcellularLocation>
        <location evidence="1">Membrane</location>
        <topology evidence="1">Multi-pass membrane protein</topology>
    </subcellularLocation>
</comment>
<comment type="caution">
    <text evidence="9">The sequence shown here is derived from an EMBL/GenBank/DDBJ whole genome shotgun (WGS) entry which is preliminary data.</text>
</comment>
<sequence>MTAFLQQYISPALPVILWLFRGVTAGLAVWLLVRCCKSLFRGRDRESWGFVTLSNGARYEMYHWENVIGRARRADIRVNFPSVSRTHAILQRDDGGTWRVDPINRSSGVLLNGKRTLVPASLNPGDSIALGGVELFFFPSEQPQHTGQPKKRPSPVGSLWLLTFIQLLLWGQFAPGFGAENIYPVSAGFFGLCGLGWALYGVSRRLHRRQFDLETLALLLATVGFAITAAWDPGALYKQLAAVALGMGIYCVLVWLLGRLQLAVKLRWPAAGLAAALLAFNVVMGERIFGAKNWISVGPISFQPSELVKLAFVLAGAATLDRLFAKRNLIFTVLFSAYCVGCLALMSDFGTALVFFVAFLCIAFLRTGDLASIVMMTAAAGFAGGLVLHFKPYVAQRFTVWRHAWEFTQTTSYQQSRTMSAAASGGLFGTGPEDAWLKYVGAANTDLVFGVVSEEFGLLLALVCVGAVMALAVFALRSGDSARSGFYAIAACAAASMLIFQTTLNVLGAVDILPLTGVTFPFVSMGGSSMLSCWGLLAYLKAADVRLPPEEKSPEDKPEKPAPKREGFFEDMPEIPVDEIFGKEGRS</sequence>
<feature type="transmembrane region" description="Helical" evidence="7">
    <location>
        <begin position="12"/>
        <end position="33"/>
    </location>
</feature>
<evidence type="ECO:0000256" key="1">
    <source>
        <dbReference type="ARBA" id="ARBA00004141"/>
    </source>
</evidence>
<dbReference type="PROSITE" id="PS50006">
    <property type="entry name" value="FHA_DOMAIN"/>
    <property type="match status" value="1"/>
</dbReference>
<evidence type="ECO:0000256" key="6">
    <source>
        <dbReference type="SAM" id="MobiDB-lite"/>
    </source>
</evidence>